<dbReference type="InterPro" id="IPR011990">
    <property type="entry name" value="TPR-like_helical_dom_sf"/>
</dbReference>
<dbReference type="Gene3D" id="1.25.40.10">
    <property type="entry name" value="Tetratricopeptide repeat domain"/>
    <property type="match status" value="1"/>
</dbReference>
<dbReference type="NCBIfam" id="TIGR00756">
    <property type="entry name" value="PPR"/>
    <property type="match status" value="1"/>
</dbReference>
<gene>
    <name evidence="2" type="ORF">PCOR1329_LOCUS10399</name>
</gene>
<name>A0ABN9QHC4_9DINO</name>
<evidence type="ECO:0000313" key="2">
    <source>
        <dbReference type="EMBL" id="CAK0803096.1"/>
    </source>
</evidence>
<dbReference type="InterPro" id="IPR002885">
    <property type="entry name" value="PPR_rpt"/>
</dbReference>
<evidence type="ECO:0000313" key="3">
    <source>
        <dbReference type="Proteomes" id="UP001189429"/>
    </source>
</evidence>
<protein>
    <recommendedName>
        <fullName evidence="4">Alpha-amylase</fullName>
    </recommendedName>
</protein>
<dbReference type="Proteomes" id="UP001189429">
    <property type="component" value="Unassembled WGS sequence"/>
</dbReference>
<keyword evidence="3" id="KW-1185">Reference proteome</keyword>
<comment type="caution">
    <text evidence="2">The sequence shown here is derived from an EMBL/GenBank/DDBJ whole genome shotgun (WGS) entry which is preliminary data.</text>
</comment>
<accession>A0ABN9QHC4</accession>
<reference evidence="2" key="1">
    <citation type="submission" date="2023-10" db="EMBL/GenBank/DDBJ databases">
        <authorList>
            <person name="Chen Y."/>
            <person name="Shah S."/>
            <person name="Dougan E. K."/>
            <person name="Thang M."/>
            <person name="Chan C."/>
        </authorList>
    </citation>
    <scope>NUCLEOTIDE SEQUENCE [LARGE SCALE GENOMIC DNA]</scope>
</reference>
<organism evidence="2 3">
    <name type="scientific">Prorocentrum cordatum</name>
    <dbReference type="NCBI Taxonomy" id="2364126"/>
    <lineage>
        <taxon>Eukaryota</taxon>
        <taxon>Sar</taxon>
        <taxon>Alveolata</taxon>
        <taxon>Dinophyceae</taxon>
        <taxon>Prorocentrales</taxon>
        <taxon>Prorocentraceae</taxon>
        <taxon>Prorocentrum</taxon>
    </lineage>
</organism>
<sequence length="164" mass="18733">MRGRLATRQDFQAILGLGFRVFACLAKHCACENLLGNHCDFVDGHPYCEFDSGFYRAQSAAPDNITWIRPGWLQRWDQHLCERERERRAVKAGHAAVQRDIDCEVGAQCRQRLSELLDAMSEPMVIFSYNTSLSACKKGEQWHRALALLGEMREAKLDPDVCFL</sequence>
<proteinExistence type="predicted"/>
<feature type="repeat" description="PPR" evidence="1">
    <location>
        <begin position="125"/>
        <end position="159"/>
    </location>
</feature>
<dbReference type="PROSITE" id="PS51375">
    <property type="entry name" value="PPR"/>
    <property type="match status" value="1"/>
</dbReference>
<evidence type="ECO:0008006" key="4">
    <source>
        <dbReference type="Google" id="ProtNLM"/>
    </source>
</evidence>
<dbReference type="EMBL" id="CAUYUJ010002947">
    <property type="protein sequence ID" value="CAK0803096.1"/>
    <property type="molecule type" value="Genomic_DNA"/>
</dbReference>
<evidence type="ECO:0000256" key="1">
    <source>
        <dbReference type="PROSITE-ProRule" id="PRU00708"/>
    </source>
</evidence>